<organism evidence="2 3">
    <name type="scientific">Frankia torreyi</name>
    <dbReference type="NCBI Taxonomy" id="1856"/>
    <lineage>
        <taxon>Bacteria</taxon>
        <taxon>Bacillati</taxon>
        <taxon>Actinomycetota</taxon>
        <taxon>Actinomycetes</taxon>
        <taxon>Frankiales</taxon>
        <taxon>Frankiaceae</taxon>
        <taxon>Frankia</taxon>
    </lineage>
</organism>
<gene>
    <name evidence="2" type="ORF">FF36_05542</name>
</gene>
<dbReference type="RefSeq" id="WP_242422916.1">
    <property type="nucleotide sequence ID" value="NZ_JYFN01000069.1"/>
</dbReference>
<dbReference type="InterPro" id="IPR023286">
    <property type="entry name" value="ABATE_dom_sf"/>
</dbReference>
<dbReference type="Gene3D" id="1.10.3300.10">
    <property type="entry name" value="Jann2411-like domain"/>
    <property type="match status" value="1"/>
</dbReference>
<feature type="domain" description="Zinc finger CGNR" evidence="1">
    <location>
        <begin position="135"/>
        <end position="178"/>
    </location>
</feature>
<dbReference type="InterPro" id="IPR010852">
    <property type="entry name" value="ABATE"/>
</dbReference>
<reference evidence="2 3" key="2">
    <citation type="journal article" date="2016" name="Genome Announc.">
        <title>Permanent Draft Genome Sequences for Two Variants of Frankia sp. Strain CpI1, the First Frankia Strain Isolated from Root Nodules of Comptonia peregrina.</title>
        <authorList>
            <person name="Oshone R."/>
            <person name="Hurst S.G.IV."/>
            <person name="Abebe-Akele F."/>
            <person name="Simpson S."/>
            <person name="Morris K."/>
            <person name="Thomas W.K."/>
            <person name="Tisa L.S."/>
        </authorList>
    </citation>
    <scope>NUCLEOTIDE SEQUENCE [LARGE SCALE GENOMIC DNA]</scope>
    <source>
        <strain evidence="3">CpI1-S</strain>
    </source>
</reference>
<dbReference type="Pfam" id="PF11706">
    <property type="entry name" value="zf-CGNR"/>
    <property type="match status" value="1"/>
</dbReference>
<dbReference type="EMBL" id="JYFN01000069">
    <property type="protein sequence ID" value="KJE20164.1"/>
    <property type="molecule type" value="Genomic_DNA"/>
</dbReference>
<evidence type="ECO:0000313" key="2">
    <source>
        <dbReference type="EMBL" id="KJE20164.1"/>
    </source>
</evidence>
<name>A0A0D8B8A3_9ACTN</name>
<accession>A0A0D8B8A3</accession>
<dbReference type="PATRIC" id="fig|1502723.3.peg.5965"/>
<reference evidence="3" key="1">
    <citation type="submission" date="2015-02" db="EMBL/GenBank/DDBJ databases">
        <title>Draft Genome of Frankia sp. CpI1-S.</title>
        <authorList>
            <person name="Oshone R.T."/>
            <person name="Ngom M."/>
            <person name="Ghodhbane-Gtari F."/>
            <person name="Gtari M."/>
            <person name="Morris K."/>
            <person name="Thomas K."/>
            <person name="Sen A."/>
            <person name="Tisa L.S."/>
        </authorList>
    </citation>
    <scope>NUCLEOTIDE SEQUENCE [LARGE SCALE GENOMIC DNA]</scope>
    <source>
        <strain evidence="3">CpI1-S</strain>
    </source>
</reference>
<dbReference type="InterPro" id="IPR021005">
    <property type="entry name" value="Znf_CGNR"/>
</dbReference>
<comment type="caution">
    <text evidence="2">The sequence shown here is derived from an EMBL/GenBank/DDBJ whole genome shotgun (WGS) entry which is preliminary data.</text>
</comment>
<dbReference type="AlphaFoldDB" id="A0A0D8B8A3"/>
<protein>
    <submittedName>
        <fullName evidence="2">Putative Zn-ribbon protein</fullName>
    </submittedName>
</protein>
<sequence length="185" mass="20081">MTQEPGWPGLSDEELLVAVANTGHGEHDELADPPAMRVWWAGLHAPTDLEAVRPHATEDLATLRALRAVVRGLALRNNGIDVRVDAAGLDRLTLRPDLRGSPSLLADGPDGLVRDVCAATVTALLRATARPGWPRLKACRGTDCRWVFIDSSRNTSRRWCDMAVCGNRAKSASFRTRRSASEPVA</sequence>
<dbReference type="SUPFAM" id="SSF160904">
    <property type="entry name" value="Jann2411-like"/>
    <property type="match status" value="1"/>
</dbReference>
<evidence type="ECO:0000313" key="3">
    <source>
        <dbReference type="Proteomes" id="UP000032545"/>
    </source>
</evidence>
<dbReference type="PANTHER" id="PTHR35525:SF3">
    <property type="entry name" value="BLL6575 PROTEIN"/>
    <property type="match status" value="1"/>
</dbReference>
<proteinExistence type="predicted"/>
<dbReference type="Proteomes" id="UP000032545">
    <property type="component" value="Unassembled WGS sequence"/>
</dbReference>
<keyword evidence="3" id="KW-1185">Reference proteome</keyword>
<evidence type="ECO:0000259" key="1">
    <source>
        <dbReference type="Pfam" id="PF11706"/>
    </source>
</evidence>
<dbReference type="PANTHER" id="PTHR35525">
    <property type="entry name" value="BLL6575 PROTEIN"/>
    <property type="match status" value="1"/>
</dbReference>